<accession>A0A6C0KR61</accession>
<evidence type="ECO:0000256" key="4">
    <source>
        <dbReference type="ARBA" id="ARBA00022679"/>
    </source>
</evidence>
<dbReference type="PANTHER" id="PTHR19376">
    <property type="entry name" value="DNA-DIRECTED RNA POLYMERASE"/>
    <property type="match status" value="1"/>
</dbReference>
<dbReference type="InterPro" id="IPR007066">
    <property type="entry name" value="RNA_pol_Rpb1_3"/>
</dbReference>
<evidence type="ECO:0000256" key="2">
    <source>
        <dbReference type="ARBA" id="ARBA00012418"/>
    </source>
</evidence>
<dbReference type="InterPro" id="IPR044893">
    <property type="entry name" value="RNA_pol_Rpb1_clamp_domain"/>
</dbReference>
<dbReference type="Pfam" id="PF04997">
    <property type="entry name" value="RNA_pol_Rpb1_1"/>
    <property type="match status" value="1"/>
</dbReference>
<dbReference type="Gene3D" id="4.10.860.120">
    <property type="entry name" value="RNA polymerase II, clamp domain"/>
    <property type="match status" value="1"/>
</dbReference>
<proteinExistence type="inferred from homology"/>
<dbReference type="GO" id="GO:0003677">
    <property type="term" value="F:DNA binding"/>
    <property type="evidence" value="ECO:0007669"/>
    <property type="project" value="InterPro"/>
</dbReference>
<organism evidence="9">
    <name type="scientific">viral metagenome</name>
    <dbReference type="NCBI Taxonomy" id="1070528"/>
    <lineage>
        <taxon>unclassified sequences</taxon>
        <taxon>metagenomes</taxon>
        <taxon>organismal metagenomes</taxon>
    </lineage>
</organism>
<dbReference type="Pfam" id="PF04983">
    <property type="entry name" value="RNA_pol_Rpb1_3"/>
    <property type="match status" value="1"/>
</dbReference>
<dbReference type="GO" id="GO:0000428">
    <property type="term" value="C:DNA-directed RNA polymerase complex"/>
    <property type="evidence" value="ECO:0007669"/>
    <property type="project" value="UniProtKB-KW"/>
</dbReference>
<dbReference type="InterPro" id="IPR007083">
    <property type="entry name" value="RNA_pol_Rpb1_4"/>
</dbReference>
<dbReference type="SUPFAM" id="SSF64484">
    <property type="entry name" value="beta and beta-prime subunits of DNA dependent RNA-polymerase"/>
    <property type="match status" value="1"/>
</dbReference>
<dbReference type="Gene3D" id="6.20.50.80">
    <property type="match status" value="1"/>
</dbReference>
<protein>
    <recommendedName>
        <fullName evidence="2">DNA-directed RNA polymerase</fullName>
        <ecNumber evidence="2">2.7.7.6</ecNumber>
    </recommendedName>
</protein>
<keyword evidence="6" id="KW-0804">Transcription</keyword>
<evidence type="ECO:0000259" key="8">
    <source>
        <dbReference type="SMART" id="SM00663"/>
    </source>
</evidence>
<dbReference type="InterPro" id="IPR000722">
    <property type="entry name" value="RNA_pol_asu"/>
</dbReference>
<dbReference type="Pfam" id="PF05000">
    <property type="entry name" value="RNA_pol_Rpb1_4"/>
    <property type="match status" value="1"/>
</dbReference>
<evidence type="ECO:0000256" key="1">
    <source>
        <dbReference type="ARBA" id="ARBA00006460"/>
    </source>
</evidence>
<dbReference type="Gene3D" id="2.40.40.20">
    <property type="match status" value="1"/>
</dbReference>
<dbReference type="InterPro" id="IPR006592">
    <property type="entry name" value="RNA_pol_N"/>
</dbReference>
<dbReference type="Pfam" id="PF00623">
    <property type="entry name" value="RNA_pol_Rpb1_2"/>
    <property type="match status" value="2"/>
</dbReference>
<keyword evidence="3" id="KW-0240">DNA-directed RNA polymerase</keyword>
<dbReference type="EC" id="2.7.7.6" evidence="2"/>
<dbReference type="InterPro" id="IPR007081">
    <property type="entry name" value="RNA_pol_Rpb1_5"/>
</dbReference>
<dbReference type="AlphaFoldDB" id="A0A6C0KR61"/>
<dbReference type="FunFam" id="2.40.40.20:FF:000019">
    <property type="entry name" value="DNA-directed RNA polymerase II subunit RPB1"/>
    <property type="match status" value="1"/>
</dbReference>
<sequence>MNMDHVEEIEYVNFGIFSADEIVKLSVAEINNPKLSGTGSVYDERMGASSDSFDKNCVTCNLDFKMCPGHFGHIDLNEHVIHPKYLKVVLSYLKCFCFKCYSLMISKEKIQLEGFTRYKRNTRFNKIIECVKKVDVCPECKTIQPKIVLSIADASFKAIYKKDSELLPDNGTKPVRKEKELVEIPLTTNDIYKIFENVTDEQVDLLGFNPNLVKPLNLIITRLLVLPPCARPVVVSSDGNVSDDDLTNQYIEIIKANLRLTNTEENNDESKRIKNVQTLKFRIFTLFDNSQKKAKHTQNGKVFKGIKERISGKEGQIRTNNMGKRCEQTARTVIGPEPTLRMGQVAIPREIAANLTVPEIVSNINKNWLYSLIMGGKANAVIRKGKINRINLAYALFSRGTELLHNDIIIRGSERYHYVGQTQMILKEGDIISRNGTEIPVQFPTRKDFEIECGDVVERQLLDGDYVLINRQPTLHRGSMMAKQVVIKDCKTFRFNLACTKSFNADFDGDEMNIHVPQTLEARIELQQLSATQHNLMTAQSSKPNIQIVQDSLLAVFRMTSSNSVKMQKHHFFNIALKTIFTNGESVSPKFILDRIQHIRKVLKAKGKKIQAYTGKGLFSLTLPIDFNYENKNDADATEPIVKIYRGVLYEGTINKSDVGGSSNSIIQLLYKEYGKEITSTFIDNVQFITNAWLTFSGFSVGIKDCLASKTEEINSVIEKCFLEAKGVEETTYHEGIKEARVNGALSKARDIGLRIAKNALDSGNNFLATVNSGSKGDFFNIAQITGLLGQQNLSGKRVPKHLNRGRRTLPHYPLENMTKEMEYESRGFIRHSFIHGLNPQEFYFHAMSGREGITDTAMGTSKSGYIQRRIVKVMEDISVKYDQTVRNLEGNIYQFNYNEDGFDPSESLVKKGENYPCDISRLVERLNMECEKL</sequence>
<dbReference type="InterPro" id="IPR007080">
    <property type="entry name" value="RNA_pol_Rpb1_1"/>
</dbReference>
<dbReference type="InterPro" id="IPR042102">
    <property type="entry name" value="RNA_pol_Rpb1_3_sf"/>
</dbReference>
<evidence type="ECO:0000256" key="3">
    <source>
        <dbReference type="ARBA" id="ARBA00022478"/>
    </source>
</evidence>
<evidence type="ECO:0000313" key="9">
    <source>
        <dbReference type="EMBL" id="QHU20099.1"/>
    </source>
</evidence>
<evidence type="ECO:0000256" key="6">
    <source>
        <dbReference type="ARBA" id="ARBA00023163"/>
    </source>
</evidence>
<dbReference type="Gene3D" id="1.10.274.100">
    <property type="entry name" value="RNA polymerase Rpb1, domain 3"/>
    <property type="match status" value="1"/>
</dbReference>
<comment type="catalytic activity">
    <reaction evidence="7">
        <text>RNA(n) + a ribonucleoside 5'-triphosphate = RNA(n+1) + diphosphate</text>
        <dbReference type="Rhea" id="RHEA:21248"/>
        <dbReference type="Rhea" id="RHEA-COMP:14527"/>
        <dbReference type="Rhea" id="RHEA-COMP:17342"/>
        <dbReference type="ChEBI" id="CHEBI:33019"/>
        <dbReference type="ChEBI" id="CHEBI:61557"/>
        <dbReference type="ChEBI" id="CHEBI:140395"/>
        <dbReference type="EC" id="2.7.7.6"/>
    </reaction>
</comment>
<feature type="domain" description="RNA polymerase N-terminal" evidence="8">
    <location>
        <begin position="216"/>
        <end position="560"/>
    </location>
</feature>
<dbReference type="PANTHER" id="PTHR19376:SF32">
    <property type="entry name" value="DNA-DIRECTED RNA POLYMERASE III SUBUNIT RPC1"/>
    <property type="match status" value="1"/>
</dbReference>
<dbReference type="Pfam" id="PF04998">
    <property type="entry name" value="RNA_pol_Rpb1_5"/>
    <property type="match status" value="1"/>
</dbReference>
<keyword evidence="5" id="KW-0548">Nucleotidyltransferase</keyword>
<dbReference type="Gene3D" id="6.10.250.2940">
    <property type="match status" value="1"/>
</dbReference>
<reference evidence="9" key="1">
    <citation type="journal article" date="2020" name="Nature">
        <title>Giant virus diversity and host interactions through global metagenomics.</title>
        <authorList>
            <person name="Schulz F."/>
            <person name="Roux S."/>
            <person name="Paez-Espino D."/>
            <person name="Jungbluth S."/>
            <person name="Walsh D.A."/>
            <person name="Denef V.J."/>
            <person name="McMahon K.D."/>
            <person name="Konstantinidis K.T."/>
            <person name="Eloe-Fadrosh E.A."/>
            <person name="Kyrpides N.C."/>
            <person name="Woyke T."/>
        </authorList>
    </citation>
    <scope>NUCLEOTIDE SEQUENCE</scope>
    <source>
        <strain evidence="9">GVMAG-S-3300013014-136</strain>
    </source>
</reference>
<dbReference type="GO" id="GO:0003899">
    <property type="term" value="F:DNA-directed RNA polymerase activity"/>
    <property type="evidence" value="ECO:0007669"/>
    <property type="project" value="UniProtKB-EC"/>
</dbReference>
<dbReference type="InterPro" id="IPR038120">
    <property type="entry name" value="Rpb1_funnel_sf"/>
</dbReference>
<dbReference type="Gene3D" id="3.30.1490.180">
    <property type="entry name" value="RNA polymerase ii"/>
    <property type="match status" value="1"/>
</dbReference>
<dbReference type="Gene3D" id="1.10.132.30">
    <property type="match status" value="1"/>
</dbReference>
<evidence type="ECO:0000256" key="5">
    <source>
        <dbReference type="ARBA" id="ARBA00022695"/>
    </source>
</evidence>
<keyword evidence="4" id="KW-0808">Transferase</keyword>
<dbReference type="EMBL" id="MN740962">
    <property type="protein sequence ID" value="QHU20099.1"/>
    <property type="molecule type" value="Genomic_DNA"/>
</dbReference>
<name>A0A6C0KR61_9ZZZZ</name>
<dbReference type="SMART" id="SM00663">
    <property type="entry name" value="RPOLA_N"/>
    <property type="match status" value="1"/>
</dbReference>
<evidence type="ECO:0000256" key="7">
    <source>
        <dbReference type="ARBA" id="ARBA00048552"/>
    </source>
</evidence>
<dbReference type="GO" id="GO:0006351">
    <property type="term" value="P:DNA-templated transcription"/>
    <property type="evidence" value="ECO:0007669"/>
    <property type="project" value="InterPro"/>
</dbReference>
<comment type="similarity">
    <text evidence="1">Belongs to the RNA polymerase beta' chain family.</text>
</comment>
<dbReference type="InterPro" id="IPR045867">
    <property type="entry name" value="DNA-dir_RpoC_beta_prime"/>
</dbReference>